<name>A0ABV7VBT9_9PROT</name>
<dbReference type="InterPro" id="IPR053842">
    <property type="entry name" value="NikA-like"/>
</dbReference>
<organism evidence="1 2">
    <name type="scientific">Ferrovibrio xuzhouensis</name>
    <dbReference type="NCBI Taxonomy" id="1576914"/>
    <lineage>
        <taxon>Bacteria</taxon>
        <taxon>Pseudomonadati</taxon>
        <taxon>Pseudomonadota</taxon>
        <taxon>Alphaproteobacteria</taxon>
        <taxon>Rhodospirillales</taxon>
        <taxon>Rhodospirillaceae</taxon>
        <taxon>Ferrovibrio</taxon>
    </lineage>
</organism>
<keyword evidence="2" id="KW-1185">Reference proteome</keyword>
<dbReference type="Proteomes" id="UP001595711">
    <property type="component" value="Unassembled WGS sequence"/>
</dbReference>
<evidence type="ECO:0000313" key="1">
    <source>
        <dbReference type="EMBL" id="MFC3674945.1"/>
    </source>
</evidence>
<proteinExistence type="predicted"/>
<dbReference type="Pfam" id="PF21983">
    <property type="entry name" value="NikA-like"/>
    <property type="match status" value="1"/>
</dbReference>
<reference evidence="2" key="1">
    <citation type="journal article" date="2019" name="Int. J. Syst. Evol. Microbiol.">
        <title>The Global Catalogue of Microorganisms (GCM) 10K type strain sequencing project: providing services to taxonomists for standard genome sequencing and annotation.</title>
        <authorList>
            <consortium name="The Broad Institute Genomics Platform"/>
            <consortium name="The Broad Institute Genome Sequencing Center for Infectious Disease"/>
            <person name="Wu L."/>
            <person name="Ma J."/>
        </authorList>
    </citation>
    <scope>NUCLEOTIDE SEQUENCE [LARGE SCALE GENOMIC DNA]</scope>
    <source>
        <strain evidence="2">KCTC 42182</strain>
    </source>
</reference>
<evidence type="ECO:0000313" key="2">
    <source>
        <dbReference type="Proteomes" id="UP001595711"/>
    </source>
</evidence>
<sequence length="110" mass="12220">MAATNRKLVKSYFMPAEHAELERLVLQTGLSASELVRRLFVGRGPLPSVENHQVVRDLMKINADLARLGNLLKLTLDDSDFNPPAGVDLQGLFQDVREAQQLLKAKIANL</sequence>
<dbReference type="EMBL" id="JBHRYJ010000001">
    <property type="protein sequence ID" value="MFC3674945.1"/>
    <property type="molecule type" value="Genomic_DNA"/>
</dbReference>
<gene>
    <name evidence="1" type="ORF">ACFOOQ_05270</name>
</gene>
<comment type="caution">
    <text evidence="1">The sequence shown here is derived from an EMBL/GenBank/DDBJ whole genome shotgun (WGS) entry which is preliminary data.</text>
</comment>
<dbReference type="RefSeq" id="WP_379722577.1">
    <property type="nucleotide sequence ID" value="NZ_JBHRYJ010000001.1"/>
</dbReference>
<protein>
    <submittedName>
        <fullName evidence="1">Conjugal transfer protein TraJ</fullName>
    </submittedName>
</protein>
<accession>A0ABV7VBT9</accession>